<keyword evidence="1" id="KW-0732">Signal</keyword>
<accession>A0A8K0VCX1</accession>
<proteinExistence type="predicted"/>
<dbReference type="PROSITE" id="PS51257">
    <property type="entry name" value="PROKAR_LIPOPROTEIN"/>
    <property type="match status" value="1"/>
</dbReference>
<gene>
    <name evidence="2" type="ORF">JL811_11745</name>
</gene>
<dbReference type="EMBL" id="JAESVN010000004">
    <property type="protein sequence ID" value="MBL4917893.1"/>
    <property type="molecule type" value="Genomic_DNA"/>
</dbReference>
<evidence type="ECO:0008006" key="4">
    <source>
        <dbReference type="Google" id="ProtNLM"/>
    </source>
</evidence>
<feature type="signal peptide" evidence="1">
    <location>
        <begin position="1"/>
        <end position="20"/>
    </location>
</feature>
<dbReference type="InterPro" id="IPR046705">
    <property type="entry name" value="DUF6778"/>
</dbReference>
<dbReference type="RefSeq" id="WP_202688804.1">
    <property type="nucleotide sequence ID" value="NZ_JAESVN010000004.1"/>
</dbReference>
<dbReference type="Proteomes" id="UP000648908">
    <property type="component" value="Unassembled WGS sequence"/>
</dbReference>
<organism evidence="2 3">
    <name type="scientific">Szabonella alba</name>
    <dbReference type="NCBI Taxonomy" id="2804194"/>
    <lineage>
        <taxon>Bacteria</taxon>
        <taxon>Pseudomonadati</taxon>
        <taxon>Pseudomonadota</taxon>
        <taxon>Alphaproteobacteria</taxon>
        <taxon>Rhodobacterales</taxon>
        <taxon>Paracoccaceae</taxon>
        <taxon>Szabonella</taxon>
    </lineage>
</organism>
<evidence type="ECO:0000256" key="1">
    <source>
        <dbReference type="SAM" id="SignalP"/>
    </source>
</evidence>
<feature type="chain" id="PRO_5035436253" description="ABC-type transport auxiliary lipoprotein component domain-containing protein" evidence="1">
    <location>
        <begin position="21"/>
        <end position="236"/>
    </location>
</feature>
<dbReference type="AlphaFoldDB" id="A0A8K0VCX1"/>
<comment type="caution">
    <text evidence="2">The sequence shown here is derived from an EMBL/GenBank/DDBJ whole genome shotgun (WGS) entry which is preliminary data.</text>
</comment>
<protein>
    <recommendedName>
        <fullName evidence="4">ABC-type transport auxiliary lipoprotein component domain-containing protein</fullName>
    </recommendedName>
</protein>
<dbReference type="Pfam" id="PF20569">
    <property type="entry name" value="DUF6778"/>
    <property type="match status" value="1"/>
</dbReference>
<evidence type="ECO:0000313" key="3">
    <source>
        <dbReference type="Proteomes" id="UP000648908"/>
    </source>
</evidence>
<keyword evidence="3" id="KW-1185">Reference proteome</keyword>
<sequence length="236" mass="25608">MTCTRILAAFGLLSLLGACGPGDVASRNLPAATALNTSEIAYLDRAPDRRVILAPQYDVREINVTVPDDLRVSEANMYYPMADIVWRGEPRGDRHQQVRAIFAEAFGLGTGHMKSGPAVIVDAEVTRFHSLTEKTRYTFGGVHAIRYRLTLRDAASGAVIDGPRLIVADVKASGGSRAIAEDQAGRTQRVVIVERLRASIRQELSRVTEEEAPVGRAATAIALTPARVMEQSPIPY</sequence>
<name>A0A8K0VCX1_9RHOB</name>
<reference evidence="2" key="1">
    <citation type="submission" date="2021-01" db="EMBL/GenBank/DDBJ databases">
        <title>Tabrizicola alba sp. nov. a motile alkaliphilic bacterium isolated from a soda lake.</title>
        <authorList>
            <person name="Szuroczki S."/>
            <person name="Abbaszade G."/>
            <person name="Schumann P."/>
            <person name="Toth E."/>
        </authorList>
    </citation>
    <scope>NUCLEOTIDE SEQUENCE</scope>
    <source>
        <strain evidence="2">DMG-N-6</strain>
    </source>
</reference>
<evidence type="ECO:0000313" key="2">
    <source>
        <dbReference type="EMBL" id="MBL4917893.1"/>
    </source>
</evidence>